<evidence type="ECO:0008006" key="5">
    <source>
        <dbReference type="Google" id="ProtNLM"/>
    </source>
</evidence>
<keyword evidence="4" id="KW-1185">Reference proteome</keyword>
<dbReference type="Pfam" id="PF09923">
    <property type="entry name" value="DUF2155"/>
    <property type="match status" value="1"/>
</dbReference>
<gene>
    <name evidence="3" type="ORF">GGR34_003634</name>
</gene>
<comment type="caution">
    <text evidence="3">The sequence shown here is derived from an EMBL/GenBank/DDBJ whole genome shotgun (WGS) entry which is preliminary data.</text>
</comment>
<keyword evidence="2" id="KW-0732">Signal</keyword>
<sequence>MKSGWARAAWVLASIVGATGTAQADRIKNPTAVFSGLDKITGRIVSFEVGIDETVQFGALQMTPRVCFTKPPTETPNTTAFIEVDEPGQDGKSKRVFSGWLFAASPGLHGLEHPVYDIWLVDCKGGTEVIAEPKEMPEELPPIEDTARAPGDAAQPGGIMAPTGETAPRPPEVETAPLRQPQRQPAGRRPASPPIINTDR</sequence>
<feature type="chain" id="PRO_5030861523" description="DUF2155 domain-containing protein" evidence="2">
    <location>
        <begin position="25"/>
        <end position="200"/>
    </location>
</feature>
<evidence type="ECO:0000313" key="3">
    <source>
        <dbReference type="EMBL" id="MBB4041950.1"/>
    </source>
</evidence>
<evidence type="ECO:0000256" key="2">
    <source>
        <dbReference type="SAM" id="SignalP"/>
    </source>
</evidence>
<name>A0A7W6IJE1_9HYPH</name>
<organism evidence="3 4">
    <name type="scientific">Microvirga flocculans</name>
    <dbReference type="NCBI Taxonomy" id="217168"/>
    <lineage>
        <taxon>Bacteria</taxon>
        <taxon>Pseudomonadati</taxon>
        <taxon>Pseudomonadota</taxon>
        <taxon>Alphaproteobacteria</taxon>
        <taxon>Hyphomicrobiales</taxon>
        <taxon>Methylobacteriaceae</taxon>
        <taxon>Microvirga</taxon>
    </lineage>
</organism>
<dbReference type="Proteomes" id="UP000519439">
    <property type="component" value="Unassembled WGS sequence"/>
</dbReference>
<feature type="signal peptide" evidence="2">
    <location>
        <begin position="1"/>
        <end position="24"/>
    </location>
</feature>
<feature type="region of interest" description="Disordered" evidence="1">
    <location>
        <begin position="134"/>
        <end position="200"/>
    </location>
</feature>
<dbReference type="AlphaFoldDB" id="A0A7W6IJE1"/>
<dbReference type="RefSeq" id="WP_027317194.1">
    <property type="nucleotide sequence ID" value="NZ_JACIDC010000017.1"/>
</dbReference>
<dbReference type="InterPro" id="IPR019225">
    <property type="entry name" value="DUF2155"/>
</dbReference>
<reference evidence="3 4" key="1">
    <citation type="submission" date="2020-08" db="EMBL/GenBank/DDBJ databases">
        <title>Genomic Encyclopedia of Type Strains, Phase IV (KMG-IV): sequencing the most valuable type-strain genomes for metagenomic binning, comparative biology and taxonomic classification.</title>
        <authorList>
            <person name="Goeker M."/>
        </authorList>
    </citation>
    <scope>NUCLEOTIDE SEQUENCE [LARGE SCALE GENOMIC DNA]</scope>
    <source>
        <strain evidence="3 4">DSM 15743</strain>
    </source>
</reference>
<evidence type="ECO:0000313" key="4">
    <source>
        <dbReference type="Proteomes" id="UP000519439"/>
    </source>
</evidence>
<dbReference type="EMBL" id="JACIDC010000017">
    <property type="protein sequence ID" value="MBB4041950.1"/>
    <property type="molecule type" value="Genomic_DNA"/>
</dbReference>
<proteinExistence type="predicted"/>
<accession>A0A7W6IJE1</accession>
<feature type="compositionally biased region" description="Low complexity" evidence="1">
    <location>
        <begin position="176"/>
        <end position="190"/>
    </location>
</feature>
<evidence type="ECO:0000256" key="1">
    <source>
        <dbReference type="SAM" id="MobiDB-lite"/>
    </source>
</evidence>
<protein>
    <recommendedName>
        <fullName evidence="5">DUF2155 domain-containing protein</fullName>
    </recommendedName>
</protein>